<dbReference type="RefSeq" id="XP_023463365.1">
    <property type="nucleotide sequence ID" value="XM_023610248.1"/>
</dbReference>
<dbReference type="EMBL" id="KZ303857">
    <property type="protein sequence ID" value="PHZ09657.1"/>
    <property type="molecule type" value="Genomic_DNA"/>
</dbReference>
<keyword evidence="3" id="KW-1185">Reference proteome</keyword>
<name>A0A2G4SLJ1_RHIZD</name>
<protein>
    <submittedName>
        <fullName evidence="2">Uncharacterized protein</fullName>
    </submittedName>
</protein>
<accession>A0A2G4SLJ1</accession>
<evidence type="ECO:0000313" key="2">
    <source>
        <dbReference type="EMBL" id="PHZ09657.1"/>
    </source>
</evidence>
<dbReference type="Proteomes" id="UP000242254">
    <property type="component" value="Unassembled WGS sequence"/>
</dbReference>
<proteinExistence type="predicted"/>
<dbReference type="AlphaFoldDB" id="A0A2G4SLJ1"/>
<evidence type="ECO:0000313" key="3">
    <source>
        <dbReference type="Proteomes" id="UP000242254"/>
    </source>
</evidence>
<feature type="region of interest" description="Disordered" evidence="1">
    <location>
        <begin position="58"/>
        <end position="80"/>
    </location>
</feature>
<dbReference type="GeneID" id="35441238"/>
<organism evidence="2 3">
    <name type="scientific">Rhizopus microsporus ATCC 52813</name>
    <dbReference type="NCBI Taxonomy" id="1340429"/>
    <lineage>
        <taxon>Eukaryota</taxon>
        <taxon>Fungi</taxon>
        <taxon>Fungi incertae sedis</taxon>
        <taxon>Mucoromycota</taxon>
        <taxon>Mucoromycotina</taxon>
        <taxon>Mucoromycetes</taxon>
        <taxon>Mucorales</taxon>
        <taxon>Mucorineae</taxon>
        <taxon>Rhizopodaceae</taxon>
        <taxon>Rhizopus</taxon>
    </lineage>
</organism>
<sequence length="239" mass="27977">MEDNNYIQKNKLTPLWKGPLKGSKKSNLQNWNNESRGLHFLKTYKRNWMVTAPHNCKKPYKDSRKQSLSTTVKTGAHQRKQIQIPSKNLKSGRSILTSSLTPFTVLRKTQEFKPERLQKSTSNFSMLRNEDGRKKTKKFSQKQSKSLDDWQYLAMKSQKLKKMKPERRQQKLSSFLIVSNTWKVHQREIKNTSLTKTSFDSTMPIPFNSNLRHMSLEQVKPTVESLISNESRGRNFLSN</sequence>
<evidence type="ECO:0000256" key="1">
    <source>
        <dbReference type="SAM" id="MobiDB-lite"/>
    </source>
</evidence>
<reference evidence="2 3" key="1">
    <citation type="journal article" date="2016" name="Proc. Natl. Acad. Sci. U.S.A.">
        <title>Lipid metabolic changes in an early divergent fungus govern the establishment of a mutualistic symbiosis with endobacteria.</title>
        <authorList>
            <person name="Lastovetsky O.A."/>
            <person name="Gaspar M.L."/>
            <person name="Mondo S.J."/>
            <person name="LaButti K.M."/>
            <person name="Sandor L."/>
            <person name="Grigoriev I.V."/>
            <person name="Henry S.A."/>
            <person name="Pawlowska T.E."/>
        </authorList>
    </citation>
    <scope>NUCLEOTIDE SEQUENCE [LARGE SCALE GENOMIC DNA]</scope>
    <source>
        <strain evidence="2 3">ATCC 52813</strain>
    </source>
</reference>
<gene>
    <name evidence="2" type="ORF">RHIMIDRAFT_245870</name>
</gene>